<gene>
    <name evidence="1" type="ordered locus">Swol_1129</name>
</gene>
<organism evidence="1 2">
    <name type="scientific">Syntrophomonas wolfei subsp. wolfei (strain DSM 2245B / Goettingen)</name>
    <dbReference type="NCBI Taxonomy" id="335541"/>
    <lineage>
        <taxon>Bacteria</taxon>
        <taxon>Bacillati</taxon>
        <taxon>Bacillota</taxon>
        <taxon>Clostridia</taxon>
        <taxon>Eubacteriales</taxon>
        <taxon>Syntrophomonadaceae</taxon>
        <taxon>Syntrophomonas</taxon>
    </lineage>
</organism>
<dbReference type="EMBL" id="CP000448">
    <property type="protein sequence ID" value="ABI68439.1"/>
    <property type="molecule type" value="Genomic_DNA"/>
</dbReference>
<dbReference type="AlphaFoldDB" id="Q0AXW5"/>
<dbReference type="Proteomes" id="UP000001968">
    <property type="component" value="Chromosome"/>
</dbReference>
<name>Q0AXW5_SYNWW</name>
<evidence type="ECO:0000313" key="1">
    <source>
        <dbReference type="EMBL" id="ABI68439.1"/>
    </source>
</evidence>
<evidence type="ECO:0008006" key="3">
    <source>
        <dbReference type="Google" id="ProtNLM"/>
    </source>
</evidence>
<dbReference type="OrthoDB" id="2083419at2"/>
<sequence length="180" mass="20848">MLDNNKKMLIITAILIFIIMTITIVYANINGNKSLSQKPPSKTPIQQKDNSPAEKWYVQFAAKQQQTTAYTEEINAPRPANGQHYFTGGIAVHPRYPGYDPRVPIIPFGTVVYPSPPLEINGDKYHSLVVMDTGDINYGLWGDYPYWFDVYFGNTEYYNIQNAKKYGAKKHDYYWYEEWK</sequence>
<dbReference type="KEGG" id="swo:Swol_1129"/>
<dbReference type="HOGENOM" id="CLU_1495492_0_0_9"/>
<accession>Q0AXW5</accession>
<dbReference type="eggNOG" id="ENOG5033CRU">
    <property type="taxonomic scope" value="Bacteria"/>
</dbReference>
<keyword evidence="2" id="KW-1185">Reference proteome</keyword>
<dbReference type="RefSeq" id="WP_011640543.1">
    <property type="nucleotide sequence ID" value="NC_008346.1"/>
</dbReference>
<reference evidence="2" key="1">
    <citation type="journal article" date="2010" name="Environ. Microbiol.">
        <title>The genome of Syntrophomonas wolfei: new insights into syntrophic metabolism and biohydrogen production.</title>
        <authorList>
            <person name="Sieber J.R."/>
            <person name="Sims D.R."/>
            <person name="Han C."/>
            <person name="Kim E."/>
            <person name="Lykidis A."/>
            <person name="Lapidus A.L."/>
            <person name="McDonnald E."/>
            <person name="Rohlin L."/>
            <person name="Culley D.E."/>
            <person name="Gunsalus R."/>
            <person name="McInerney M.J."/>
        </authorList>
    </citation>
    <scope>NUCLEOTIDE SEQUENCE [LARGE SCALE GENOMIC DNA]</scope>
    <source>
        <strain evidence="2">DSM 2245B / Goettingen</strain>
    </source>
</reference>
<evidence type="ECO:0000313" key="2">
    <source>
        <dbReference type="Proteomes" id="UP000001968"/>
    </source>
</evidence>
<dbReference type="STRING" id="335541.Swol_1129"/>
<protein>
    <recommendedName>
        <fullName evidence="3">3D domain-containing protein</fullName>
    </recommendedName>
</protein>
<proteinExistence type="predicted"/>